<name>A0A2N8SLM9_STUST</name>
<evidence type="ECO:0000259" key="1">
    <source>
        <dbReference type="PROSITE" id="PS50943"/>
    </source>
</evidence>
<dbReference type="PROSITE" id="PS50943">
    <property type="entry name" value="HTH_CROC1"/>
    <property type="match status" value="1"/>
</dbReference>
<gene>
    <name evidence="2" type="ORF">CXL00_19630</name>
</gene>
<comment type="caution">
    <text evidence="2">The sequence shown here is derived from an EMBL/GenBank/DDBJ whole genome shotgun (WGS) entry which is preliminary data.</text>
</comment>
<dbReference type="OrthoDB" id="9179825at2"/>
<dbReference type="Gene3D" id="1.10.260.40">
    <property type="entry name" value="lambda repressor-like DNA-binding domains"/>
    <property type="match status" value="1"/>
</dbReference>
<dbReference type="EMBL" id="POUW01000009">
    <property type="protein sequence ID" value="PNG03394.1"/>
    <property type="molecule type" value="Genomic_DNA"/>
</dbReference>
<accession>A0A2N8SLM9</accession>
<dbReference type="Proteomes" id="UP000235897">
    <property type="component" value="Unassembled WGS sequence"/>
</dbReference>
<dbReference type="AlphaFoldDB" id="A0A2N8SLM9"/>
<feature type="domain" description="HTH cro/C1-type" evidence="1">
    <location>
        <begin position="7"/>
        <end position="38"/>
    </location>
</feature>
<reference evidence="2 3" key="1">
    <citation type="submission" date="2018-01" db="EMBL/GenBank/DDBJ databases">
        <title>Denitrification phenotypes of diverse strains of Pseudomonas stutzeri.</title>
        <authorList>
            <person name="Milligan D.A."/>
            <person name="Bergaust L."/>
            <person name="Bakken L.R."/>
            <person name="Frostegard A."/>
        </authorList>
    </citation>
    <scope>NUCLEOTIDE SEQUENCE [LARGE SCALE GENOMIC DNA]</scope>
    <source>
        <strain evidence="2 3">28a3</strain>
    </source>
</reference>
<evidence type="ECO:0000313" key="2">
    <source>
        <dbReference type="EMBL" id="PNG03394.1"/>
    </source>
</evidence>
<proteinExistence type="predicted"/>
<dbReference type="GO" id="GO:0003677">
    <property type="term" value="F:DNA binding"/>
    <property type="evidence" value="ECO:0007669"/>
    <property type="project" value="InterPro"/>
</dbReference>
<organism evidence="2 3">
    <name type="scientific">Stutzerimonas stutzeri</name>
    <name type="common">Pseudomonas stutzeri</name>
    <dbReference type="NCBI Taxonomy" id="316"/>
    <lineage>
        <taxon>Bacteria</taxon>
        <taxon>Pseudomonadati</taxon>
        <taxon>Pseudomonadota</taxon>
        <taxon>Gammaproteobacteria</taxon>
        <taxon>Pseudomonadales</taxon>
        <taxon>Pseudomonadaceae</taxon>
        <taxon>Stutzerimonas</taxon>
    </lineage>
</organism>
<dbReference type="SUPFAM" id="SSF47413">
    <property type="entry name" value="lambda repressor-like DNA-binding domains"/>
    <property type="match status" value="1"/>
</dbReference>
<protein>
    <submittedName>
        <fullName evidence="2">Transcriptional regulator</fullName>
    </submittedName>
</protein>
<dbReference type="InterPro" id="IPR010982">
    <property type="entry name" value="Lambda_DNA-bd_dom_sf"/>
</dbReference>
<evidence type="ECO:0000313" key="3">
    <source>
        <dbReference type="Proteomes" id="UP000235897"/>
    </source>
</evidence>
<sequence>MSSEALLQLALGNLGCSQKELATRLGVSPTQISKWKKGDHMSFEMEGKLRDISKIGDLNPDVIVWTGSLENARKWQNLISHLAELAEMSGETGYNTEPLQDPNEHLCWSTLLILKEMGIEIPKTFPEELPIDYDEHDEDLIEALDENPYTNIIYQIYKSLTNVYGFYYAYIYDLMYDDKLELFETPAENIESELIALAASKLDVDERFARNFRGFKYKTISEFEKWLNIVKEAAFRAGIPLKAELLDLIYESSEAIGYEAEAESLGFNKARLHPDIYMNELLVGMRTIHQVLPAIMKKLGIEDEFQLNTSELRLNSSE</sequence>
<dbReference type="RefSeq" id="WP_102847485.1">
    <property type="nucleotide sequence ID" value="NZ_JAMOIG010000029.1"/>
</dbReference>
<dbReference type="CDD" id="cd00093">
    <property type="entry name" value="HTH_XRE"/>
    <property type="match status" value="1"/>
</dbReference>
<dbReference type="Pfam" id="PF01381">
    <property type="entry name" value="HTH_3"/>
    <property type="match status" value="1"/>
</dbReference>
<dbReference type="InterPro" id="IPR001387">
    <property type="entry name" value="Cro/C1-type_HTH"/>
</dbReference>